<evidence type="ECO:0000313" key="3">
    <source>
        <dbReference type="Proteomes" id="UP001596413"/>
    </source>
</evidence>
<comment type="caution">
    <text evidence="2">The sequence shown here is derived from an EMBL/GenBank/DDBJ whole genome shotgun (WGS) entry which is preliminary data.</text>
</comment>
<feature type="transmembrane region" description="Helical" evidence="1">
    <location>
        <begin position="75"/>
        <end position="97"/>
    </location>
</feature>
<keyword evidence="1" id="KW-0472">Membrane</keyword>
<evidence type="ECO:0000313" key="2">
    <source>
        <dbReference type="EMBL" id="MFC7220822.1"/>
    </source>
</evidence>
<proteinExistence type="predicted"/>
<keyword evidence="3" id="KW-1185">Reference proteome</keyword>
<protein>
    <submittedName>
        <fullName evidence="2">ABC transporter permease</fullName>
    </submittedName>
</protein>
<organism evidence="2 3">
    <name type="scientific">Streptomyces polyrhachis</name>
    <dbReference type="NCBI Taxonomy" id="1282885"/>
    <lineage>
        <taxon>Bacteria</taxon>
        <taxon>Bacillati</taxon>
        <taxon>Actinomycetota</taxon>
        <taxon>Actinomycetes</taxon>
        <taxon>Kitasatosporales</taxon>
        <taxon>Streptomycetaceae</taxon>
        <taxon>Streptomyces</taxon>
    </lineage>
</organism>
<evidence type="ECO:0000256" key="1">
    <source>
        <dbReference type="SAM" id="Phobius"/>
    </source>
</evidence>
<gene>
    <name evidence="2" type="ORF">ACFQLX_22070</name>
</gene>
<accession>A0ABW2GJJ0</accession>
<sequence>MSRITATTATADGGYVSALPVRRTHLGDALLSEWTKIRSVRSTMWTLGIMLVLVIGVGALMAASQNGSMYVTDPLSGGFAGLLLGQVCVITLGVLVVTSEYSTDMVRTTFTACPQRLRVLAAKGIVFFALAFSLTAVAATIAAALNYAAVDDPRIAYYETMDGMGYQGHTDALTAEVWLGATVGAALYVALLGLLAVGAGALLRHTAGAVTAMLGLILLPVVIGIFLQTSGSATLANRLVEYSPLNGLAALFGIPLESGGGTDGWELLGLLGLATAAVLALAAWSVSRRDV</sequence>
<name>A0ABW2GJJ0_9ACTN</name>
<keyword evidence="1" id="KW-0812">Transmembrane</keyword>
<feature type="transmembrane region" description="Helical" evidence="1">
    <location>
        <begin position="267"/>
        <end position="286"/>
    </location>
</feature>
<keyword evidence="1" id="KW-1133">Transmembrane helix</keyword>
<feature type="transmembrane region" description="Helical" evidence="1">
    <location>
        <begin position="44"/>
        <end position="63"/>
    </location>
</feature>
<dbReference type="EMBL" id="JBHSZO010000042">
    <property type="protein sequence ID" value="MFC7220822.1"/>
    <property type="molecule type" value="Genomic_DNA"/>
</dbReference>
<feature type="transmembrane region" description="Helical" evidence="1">
    <location>
        <begin position="210"/>
        <end position="229"/>
    </location>
</feature>
<reference evidence="3" key="1">
    <citation type="journal article" date="2019" name="Int. J. Syst. Evol. Microbiol.">
        <title>The Global Catalogue of Microorganisms (GCM) 10K type strain sequencing project: providing services to taxonomists for standard genome sequencing and annotation.</title>
        <authorList>
            <consortium name="The Broad Institute Genomics Platform"/>
            <consortium name="The Broad Institute Genome Sequencing Center for Infectious Disease"/>
            <person name="Wu L."/>
            <person name="Ma J."/>
        </authorList>
    </citation>
    <scope>NUCLEOTIDE SEQUENCE [LARGE SCALE GENOMIC DNA]</scope>
    <source>
        <strain evidence="3">CGMCC 1.13681</strain>
    </source>
</reference>
<dbReference type="Proteomes" id="UP001596413">
    <property type="component" value="Unassembled WGS sequence"/>
</dbReference>
<feature type="transmembrane region" description="Helical" evidence="1">
    <location>
        <begin position="177"/>
        <end position="203"/>
    </location>
</feature>
<dbReference type="RefSeq" id="WP_386417769.1">
    <property type="nucleotide sequence ID" value="NZ_JBHSZO010000042.1"/>
</dbReference>
<feature type="transmembrane region" description="Helical" evidence="1">
    <location>
        <begin position="125"/>
        <end position="149"/>
    </location>
</feature>